<evidence type="ECO:0000313" key="2">
    <source>
        <dbReference type="Proteomes" id="UP001320706"/>
    </source>
</evidence>
<accession>A0ACC3S7U2</accession>
<sequence>MPPAAIITPALLKSLRTHPHLPSHTWYFIASVTLSALNRPDEIPHVFNHALEHDFGRPENGTPAHADQLRIVRRIREGLVKSSAVVGMPKTINALFSLKTCTPPSLLDQPSTSSPTNRPQETYNTPSSQILTRGVEFFSRLYGQIARRIMSQMDNSGTEDLGVIARLMYGYVLSNLGVLSAVETSWVLIAGLIPQDVNPQLKGHLKGALNNGATTEEVRAVREVVIEICEAAGMRKLTDDEPGGWGWREDVANV</sequence>
<gene>
    <name evidence="1" type="ORF">M8818_006214</name>
</gene>
<dbReference type="EMBL" id="JAMKPW020000038">
    <property type="protein sequence ID" value="KAK8200896.1"/>
    <property type="molecule type" value="Genomic_DNA"/>
</dbReference>
<name>A0ACC3S7U2_9PEZI</name>
<evidence type="ECO:0000313" key="1">
    <source>
        <dbReference type="EMBL" id="KAK8200896.1"/>
    </source>
</evidence>
<keyword evidence="2" id="KW-1185">Reference proteome</keyword>
<reference evidence="1" key="1">
    <citation type="submission" date="2024-02" db="EMBL/GenBank/DDBJ databases">
        <title>Metagenome Assembled Genome of Zalaria obscura JY119.</title>
        <authorList>
            <person name="Vighnesh L."/>
            <person name="Jagadeeshwari U."/>
            <person name="Venkata Ramana C."/>
            <person name="Sasikala C."/>
        </authorList>
    </citation>
    <scope>NUCLEOTIDE SEQUENCE</scope>
    <source>
        <strain evidence="1">JY119</strain>
    </source>
</reference>
<organism evidence="1 2">
    <name type="scientific">Zalaria obscura</name>
    <dbReference type="NCBI Taxonomy" id="2024903"/>
    <lineage>
        <taxon>Eukaryota</taxon>
        <taxon>Fungi</taxon>
        <taxon>Dikarya</taxon>
        <taxon>Ascomycota</taxon>
        <taxon>Pezizomycotina</taxon>
        <taxon>Dothideomycetes</taxon>
        <taxon>Dothideomycetidae</taxon>
        <taxon>Dothideales</taxon>
        <taxon>Zalariaceae</taxon>
        <taxon>Zalaria</taxon>
    </lineage>
</organism>
<dbReference type="Proteomes" id="UP001320706">
    <property type="component" value="Unassembled WGS sequence"/>
</dbReference>
<protein>
    <submittedName>
        <fullName evidence="1">Uncharacterized protein</fullName>
    </submittedName>
</protein>
<proteinExistence type="predicted"/>
<comment type="caution">
    <text evidence="1">The sequence shown here is derived from an EMBL/GenBank/DDBJ whole genome shotgun (WGS) entry which is preliminary data.</text>
</comment>